<evidence type="ECO:0000313" key="2">
    <source>
        <dbReference type="EMBL" id="KAJ7308946.1"/>
    </source>
</evidence>
<protein>
    <recommendedName>
        <fullName evidence="4">Protein moonraker</fullName>
    </recommendedName>
</protein>
<feature type="compositionally biased region" description="Low complexity" evidence="1">
    <location>
        <begin position="380"/>
        <end position="391"/>
    </location>
</feature>
<dbReference type="PANTHER" id="PTHR15732">
    <property type="entry name" value="PROTEIN MOONRAKER"/>
    <property type="match status" value="1"/>
</dbReference>
<feature type="region of interest" description="Disordered" evidence="1">
    <location>
        <begin position="1"/>
        <end position="20"/>
    </location>
</feature>
<dbReference type="OrthoDB" id="10072648at2759"/>
<feature type="compositionally biased region" description="Basic and acidic residues" evidence="1">
    <location>
        <begin position="515"/>
        <end position="526"/>
    </location>
</feature>
<feature type="region of interest" description="Disordered" evidence="1">
    <location>
        <begin position="380"/>
        <end position="402"/>
    </location>
</feature>
<feature type="region of interest" description="Disordered" evidence="1">
    <location>
        <begin position="468"/>
        <end position="543"/>
    </location>
</feature>
<feature type="region of interest" description="Disordered" evidence="1">
    <location>
        <begin position="147"/>
        <end position="367"/>
    </location>
</feature>
<dbReference type="EMBL" id="JAPFRF010000017">
    <property type="protein sequence ID" value="KAJ7308946.1"/>
    <property type="molecule type" value="Genomic_DNA"/>
</dbReference>
<proteinExistence type="predicted"/>
<reference evidence="2" key="1">
    <citation type="journal article" date="2023" name="DNA Res.">
        <title>Chromosome-level genome assembly of Phrynocephalus forsythii using third-generation DNA sequencing and Hi-C analysis.</title>
        <authorList>
            <person name="Qi Y."/>
            <person name="Zhao W."/>
            <person name="Zhao Y."/>
            <person name="Niu C."/>
            <person name="Cao S."/>
            <person name="Zhang Y."/>
        </authorList>
    </citation>
    <scope>NUCLEOTIDE SEQUENCE</scope>
    <source>
        <tissue evidence="2">Muscle</tissue>
    </source>
</reference>
<dbReference type="AlphaFoldDB" id="A0A9Q0XEV5"/>
<evidence type="ECO:0000256" key="1">
    <source>
        <dbReference type="SAM" id="MobiDB-lite"/>
    </source>
</evidence>
<dbReference type="GO" id="GO:0071539">
    <property type="term" value="P:protein localization to centrosome"/>
    <property type="evidence" value="ECO:0007669"/>
    <property type="project" value="TreeGrafter"/>
</dbReference>
<organism evidence="2 3">
    <name type="scientific">Phrynocephalus forsythii</name>
    <dbReference type="NCBI Taxonomy" id="171643"/>
    <lineage>
        <taxon>Eukaryota</taxon>
        <taxon>Metazoa</taxon>
        <taxon>Chordata</taxon>
        <taxon>Craniata</taxon>
        <taxon>Vertebrata</taxon>
        <taxon>Euteleostomi</taxon>
        <taxon>Lepidosauria</taxon>
        <taxon>Squamata</taxon>
        <taxon>Bifurcata</taxon>
        <taxon>Unidentata</taxon>
        <taxon>Episquamata</taxon>
        <taxon>Toxicofera</taxon>
        <taxon>Iguania</taxon>
        <taxon>Acrodonta</taxon>
        <taxon>Agamidae</taxon>
        <taxon>Agaminae</taxon>
        <taxon>Phrynocephalus</taxon>
    </lineage>
</organism>
<name>A0A9Q0XEV5_9SAUR</name>
<comment type="caution">
    <text evidence="2">The sequence shown here is derived from an EMBL/GenBank/DDBJ whole genome shotgun (WGS) entry which is preliminary data.</text>
</comment>
<dbReference type="Proteomes" id="UP001142489">
    <property type="component" value="Unassembled WGS sequence"/>
</dbReference>
<keyword evidence="3" id="KW-1185">Reference proteome</keyword>
<dbReference type="InterPro" id="IPR031447">
    <property type="entry name" value="MNR"/>
</dbReference>
<dbReference type="GO" id="GO:0034451">
    <property type="term" value="C:centriolar satellite"/>
    <property type="evidence" value="ECO:0007669"/>
    <property type="project" value="TreeGrafter"/>
</dbReference>
<dbReference type="GO" id="GO:0007099">
    <property type="term" value="P:centriole replication"/>
    <property type="evidence" value="ECO:0007669"/>
    <property type="project" value="InterPro"/>
</dbReference>
<evidence type="ECO:0008006" key="4">
    <source>
        <dbReference type="Google" id="ProtNLM"/>
    </source>
</evidence>
<feature type="compositionally biased region" description="Basic and acidic residues" evidence="1">
    <location>
        <begin position="289"/>
        <end position="301"/>
    </location>
</feature>
<sequence>MVLDPDEERRARVRRQEQSVRSARTLLVNLPCGSEQVKEIEEDLEKLSPHKVKHTRKSRAMARLAAAHRGAARALQSFMTHLANNHPQPPPPSSATHVRQLGHLLRQLSLCSARLKMDCSVPEVIVDLLLQIEDLDSLLAQQASLALPPGDLPKNSSQRLPPQREKVAVAVAASQPKKPAAARKLLPDEPTKPEEISHPPETNRAGGSPRALGGLPPSQAEALGQREAGEASGPGKAAVGPGRDCRPSRRKAGVLFSTRPQGSSQAPRAKRPQPLGKQAHFQEATVSFRLKETKPPARESKPPWLPPSLSSPLSSPPRNPGRSSQNKEPSPERGAAPGGKQGTPRKEAARAGSAGGSPTQVARQIEQAVREHLEPLLARAQAAAAASVASVGGVPDGGLGASAMERATRTEAEPLLSSGGPDLEAMLRRMEEMEHFQEAVRRRYHQVVYSDTFLEDAREEMRGRTLGAALGGPEASGAPPPPIQITRVGSPRKAQADIVLGRPLDAEAVEEEEEKVGSPEPRRQEGEQPPARHHPPRRTGGLSLSIPLSVLQSIRDYGSRYEQHLRGMAHEPVGSFDPWRVTQSLAEKLVEEALAEVAAELQGLCEDYAEAVFTSEFLQAPE</sequence>
<gene>
    <name evidence="2" type="ORF">JRQ81_008226</name>
</gene>
<dbReference type="Pfam" id="PF15718">
    <property type="entry name" value="MNR"/>
    <property type="match status" value="2"/>
</dbReference>
<evidence type="ECO:0000313" key="3">
    <source>
        <dbReference type="Proteomes" id="UP001142489"/>
    </source>
</evidence>
<accession>A0A9Q0XEV5</accession>
<feature type="compositionally biased region" description="Basic and acidic residues" evidence="1">
    <location>
        <begin position="7"/>
        <end position="18"/>
    </location>
</feature>
<feature type="compositionally biased region" description="Low complexity" evidence="1">
    <location>
        <begin position="468"/>
        <end position="477"/>
    </location>
</feature>
<dbReference type="PANTHER" id="PTHR15732:SF4">
    <property type="entry name" value="PROTEIN MOONRAKER"/>
    <property type="match status" value="1"/>
</dbReference>
<feature type="compositionally biased region" description="Basic and acidic residues" evidence="1">
    <location>
        <begin position="185"/>
        <end position="198"/>
    </location>
</feature>